<accession>A0ACC3C3A6</accession>
<dbReference type="EMBL" id="CM020619">
    <property type="protein sequence ID" value="KAK1864595.1"/>
    <property type="molecule type" value="Genomic_DNA"/>
</dbReference>
<reference evidence="1" key="1">
    <citation type="submission" date="2019-11" db="EMBL/GenBank/DDBJ databases">
        <title>Nori genome reveals adaptations in red seaweeds to the harsh intertidal environment.</title>
        <authorList>
            <person name="Wang D."/>
            <person name="Mao Y."/>
        </authorList>
    </citation>
    <scope>NUCLEOTIDE SEQUENCE</scope>
    <source>
        <tissue evidence="1">Gametophyte</tissue>
    </source>
</reference>
<comment type="caution">
    <text evidence="1">The sequence shown here is derived from an EMBL/GenBank/DDBJ whole genome shotgun (WGS) entry which is preliminary data.</text>
</comment>
<proteinExistence type="predicted"/>
<organism evidence="1 2">
    <name type="scientific">Pyropia yezoensis</name>
    <name type="common">Susabi-nori</name>
    <name type="synonym">Porphyra yezoensis</name>
    <dbReference type="NCBI Taxonomy" id="2788"/>
    <lineage>
        <taxon>Eukaryota</taxon>
        <taxon>Rhodophyta</taxon>
        <taxon>Bangiophyceae</taxon>
        <taxon>Bangiales</taxon>
        <taxon>Bangiaceae</taxon>
        <taxon>Pyropia</taxon>
    </lineage>
</organism>
<name>A0ACC3C3A6_PYRYE</name>
<keyword evidence="2" id="KW-1185">Reference proteome</keyword>
<sequence length="1926" mass="201737">MRTAGGLAGGGGRERPLRVRRAPPSRPLADDAMREGGGGGSGGGGSGGGHIGGGRGGDGDSTSAAFARPAAAVSGAHPRGRHWRRRRPRAWRAAAAAGSGGGWGATLVVAAAAAAAAAAVAAVATAGGADARLFPGWGGRLQCALASPWGRSGVCHGAEAGLWTGGGAGSASEVALADLSGMDGREELLGDDAADADLAADAARQEASTDVSDGLTFCDSRSGDCVQGSTTLDMLQNEEGVAETSAVFMFKPPPGTAVTDYEFSVRSSNQRLLPDSNIDRQVVQSTDASGDAVANVTVGLVMSRDVGETAVEVVATPIDALVSSVRQGIANESVLRPAGFVLNVAVGGIVFTQSDLSVFRTRDGETQEATEAELADGVDEDGRLSSPSSRMLGSSDHVAEAVMYDNTIAVTSYESLVRNQFVYVKTNAHLRTFSMREPVNVSSVVIEFDRETYARQINWSPELCRVAPSRPGANSYTPRHRGPANPDYSPRPKPEFLKGIDPKKEVPNTSPPCGISFSYDGSILGLRFNPYRVGSGSLTIHFSLDGFVVNGMPATFTTALNVKIGSVAPPVFTSVHLPDDLDANGGDEVSAVGYNLPAVGAQSLVLVVKTAGKTLVWPEDPALRTPMNAYDTRMVFVAKPGQGTGEVAIRATRGKVTSQVSGGEFSSADDDRHFKSLVNGSPSRAVYRTMENAGDSDLTLFLTFGWVDVPMVDVLRKLSQARAHFARAVGLPVDKITALDVNAGSFSVIDGRTGSTAAGLRARKQQQRTREARAGGVGGGASATPTVVSSPAPTPPGVARAAMVATAEWASRRLKLSTGGDSMAEWTIVGRAVVPPSWRSAAERHRVAWQARRWASTGVLLSGDSWAWQPPTVLDEFDGDSASIYAAHQTVVTADMLASAGAASRCKTYANGSLLSVAAARYVADNSFFADMRMTPGSNDNEGLGVTAQEEHEAGKLGDYHFKSEQQVSEVRGVQVRMSFFLPGDTKDAKLAQLEEYLLSGRGIQELGAEVHLVGMDDGSGHVWLATGVISVVALTSMIATVVAAAGVQIGATLGASLTAATVHSVTSAASAPVASADSAAHAAQAGAGAANTGPQSGSTNPISLLFLVQQTAARGQINAQGLTSPYLDVAAKAQVSFLRAIPGFLSKDDAGSVAAGSAVAVRYARGTKSVQNFYDLLGTQVQSLFVSQMALIGILLTSVVGVHVLFWALTRKRERVNLIVRNVLPRLEVLAFNIIFMGVYIGGFSVLTTSDTSAGIKVAAVALILLFGVCYPAVVLYVLLWKVRPNLNAVWLANYFSRYVLRGGWSRVRRFTPEDLRAIEASWKTRSVEDPASTYWFVERKNRRFAGLWCTRSPVQARFGDLFEKFRGQYYGFYFFELVMLAAEGAVVGSLSQFPEVQAAIVVGISVFNLLFLLWLLPYNDVLEQLVQLGIGMLQVVTSVIIFYLVPINPVDARAKFLSSVILWVNITGILAASSYALFAAGEIMYHNRHRIVSWFVRHFTAASSRLSSSLSRSSGTSSALSSMSSADARDLADMYHEQHGDDLSDMGDPAYDGVGGILDDIDDDDEFSDSGSIDSVDSVTGAITYRRPPSSRITRTPSDSSRASRGSSRRDGSSLSSNGGTPEYRSSQSRASAGLGPELPGGDEPRNTAASRAASADNGMFDYSDPYKVGGSALTPDQIASLGMVDDVPPQSGASFSTHGDGVSDYLGSAPSSPTFSETPSRDGRPTSGLSAARRDRLSVSSDASRRSSGSSIGGGPRVVEPRSGGSRSSSATGSAFNRRLAAVARAASGASLPSQPSATSLTSRSSRSTTSTASGHPPLYPRKKRSAGLRGILTRSGGGRSTAASSSAGSRPADDLDDLDETYERDPSQTSSAGASGETVSSGRRGSDPSSTASSRVARRRRTSDSALRMAVALDVDDITALD</sequence>
<evidence type="ECO:0000313" key="2">
    <source>
        <dbReference type="Proteomes" id="UP000798662"/>
    </source>
</evidence>
<evidence type="ECO:0000313" key="1">
    <source>
        <dbReference type="EMBL" id="KAK1864595.1"/>
    </source>
</evidence>
<protein>
    <submittedName>
        <fullName evidence="1">Uncharacterized protein</fullName>
    </submittedName>
</protein>
<gene>
    <name evidence="1" type="ORF">I4F81_007140</name>
</gene>
<dbReference type="Proteomes" id="UP000798662">
    <property type="component" value="Chromosome 2"/>
</dbReference>